<evidence type="ECO:0000313" key="2">
    <source>
        <dbReference type="EMBL" id="MDE1460751.1"/>
    </source>
</evidence>
<protein>
    <submittedName>
        <fullName evidence="2">DUF2589 domain-containing protein</fullName>
    </submittedName>
</protein>
<feature type="region of interest" description="Disordered" evidence="1">
    <location>
        <begin position="166"/>
        <end position="189"/>
    </location>
</feature>
<sequence length="189" mass="21343">MVFKKNKEPINSVTLTNITRGMHHAAMTTTSMVAQQYVRLFEQFFDREDPKDPDSPLKAKMVEIKLGDNHSMYVPLISMVAPKGIVMDRMKVAMSVKMEEIELKKATSADNAEQMRRGGFTVSFQSNKRGKGDGRYADEIEIDMEFQAIEPPEGIMRVIEEYTNLIGPVSATPEPPKQDEKQTEPATED</sequence>
<proteinExistence type="predicted"/>
<name>A0ABT5U314_9GAMM</name>
<dbReference type="EMBL" id="JAPMOU010000002">
    <property type="protein sequence ID" value="MDE1460751.1"/>
    <property type="molecule type" value="Genomic_DNA"/>
</dbReference>
<dbReference type="InterPro" id="IPR024510">
    <property type="entry name" value="DUF2589"/>
</dbReference>
<dbReference type="RefSeq" id="WP_274687123.1">
    <property type="nucleotide sequence ID" value="NZ_JAPMOU010000002.1"/>
</dbReference>
<evidence type="ECO:0000256" key="1">
    <source>
        <dbReference type="SAM" id="MobiDB-lite"/>
    </source>
</evidence>
<accession>A0ABT5U314</accession>
<evidence type="ECO:0000313" key="3">
    <source>
        <dbReference type="Proteomes" id="UP001528823"/>
    </source>
</evidence>
<dbReference type="Proteomes" id="UP001528823">
    <property type="component" value="Unassembled WGS sequence"/>
</dbReference>
<comment type="caution">
    <text evidence="2">The sequence shown here is derived from an EMBL/GenBank/DDBJ whole genome shotgun (WGS) entry which is preliminary data.</text>
</comment>
<gene>
    <name evidence="2" type="ORF">ORQ98_02100</name>
</gene>
<keyword evidence="3" id="KW-1185">Reference proteome</keyword>
<reference evidence="2 3" key="1">
    <citation type="submission" date="2022-11" db="EMBL/GenBank/DDBJ databases">
        <title>Spartinivicinus poritis sp. nov., isolated from scleractinian coral Porites lutea.</title>
        <authorList>
            <person name="Zhang G."/>
            <person name="Cai L."/>
            <person name="Wei Q."/>
        </authorList>
    </citation>
    <scope>NUCLEOTIDE SEQUENCE [LARGE SCALE GENOMIC DNA]</scope>
    <source>
        <strain evidence="2 3">A2-2</strain>
    </source>
</reference>
<organism evidence="2 3">
    <name type="scientific">Spartinivicinus poritis</name>
    <dbReference type="NCBI Taxonomy" id="2994640"/>
    <lineage>
        <taxon>Bacteria</taxon>
        <taxon>Pseudomonadati</taxon>
        <taxon>Pseudomonadota</taxon>
        <taxon>Gammaproteobacteria</taxon>
        <taxon>Oceanospirillales</taxon>
        <taxon>Zooshikellaceae</taxon>
        <taxon>Spartinivicinus</taxon>
    </lineage>
</organism>
<dbReference type="Pfam" id="PF11655">
    <property type="entry name" value="DUF2589"/>
    <property type="match status" value="1"/>
</dbReference>